<comment type="caution">
    <text evidence="1">The sequence shown here is derived from an EMBL/GenBank/DDBJ whole genome shotgun (WGS) entry which is preliminary data.</text>
</comment>
<gene>
    <name evidence="1" type="ORF">DFR58_10383</name>
</gene>
<evidence type="ECO:0000313" key="2">
    <source>
        <dbReference type="Proteomes" id="UP000253034"/>
    </source>
</evidence>
<name>A0A369BFF0_9FIRM</name>
<dbReference type="PROSITE" id="PS51257">
    <property type="entry name" value="PROKAR_LIPOPROTEIN"/>
    <property type="match status" value="1"/>
</dbReference>
<dbReference type="RefSeq" id="WP_207659108.1">
    <property type="nucleotide sequence ID" value="NZ_QPJT01000003.1"/>
</dbReference>
<proteinExistence type="predicted"/>
<evidence type="ECO:0008006" key="3">
    <source>
        <dbReference type="Google" id="ProtNLM"/>
    </source>
</evidence>
<sequence>MNRYIALSLLLVCIFVLTGCENKGEKTNEVTATKTYFEATVLEVSDTYLLVEPLEGTLERKSADRIKVSTGDIGEEKSLNYLSEAQAGDTVEIGYHGGIAESYPAQINSAYEIKLVAREEAAYDKIPMVMAGGQLYCDTGKESTITARCGVMDGEITSTVEGTQIPTKNDQSNFGTGYGYQFVTDGQIEVYINNKWFIFEKRSEDG</sequence>
<accession>A0A369BFF0</accession>
<keyword evidence="2" id="KW-1185">Reference proteome</keyword>
<protein>
    <recommendedName>
        <fullName evidence="3">DUF3221 domain-containing protein</fullName>
    </recommendedName>
</protein>
<dbReference type="EMBL" id="QPJT01000003">
    <property type="protein sequence ID" value="RCX19338.1"/>
    <property type="molecule type" value="Genomic_DNA"/>
</dbReference>
<organism evidence="1 2">
    <name type="scientific">Anaerobacterium chartisolvens</name>
    <dbReference type="NCBI Taxonomy" id="1297424"/>
    <lineage>
        <taxon>Bacteria</taxon>
        <taxon>Bacillati</taxon>
        <taxon>Bacillota</taxon>
        <taxon>Clostridia</taxon>
        <taxon>Eubacteriales</taxon>
        <taxon>Oscillospiraceae</taxon>
        <taxon>Anaerobacterium</taxon>
    </lineage>
</organism>
<evidence type="ECO:0000313" key="1">
    <source>
        <dbReference type="EMBL" id="RCX19338.1"/>
    </source>
</evidence>
<dbReference type="AlphaFoldDB" id="A0A369BFF0"/>
<dbReference type="Proteomes" id="UP000253034">
    <property type="component" value="Unassembled WGS sequence"/>
</dbReference>
<reference evidence="1 2" key="1">
    <citation type="submission" date="2018-07" db="EMBL/GenBank/DDBJ databases">
        <title>Genomic Encyclopedia of Type Strains, Phase IV (KMG-IV): sequencing the most valuable type-strain genomes for metagenomic binning, comparative biology and taxonomic classification.</title>
        <authorList>
            <person name="Goeker M."/>
        </authorList>
    </citation>
    <scope>NUCLEOTIDE SEQUENCE [LARGE SCALE GENOMIC DNA]</scope>
    <source>
        <strain evidence="1 2">DSM 27016</strain>
    </source>
</reference>